<dbReference type="InterPro" id="IPR005064">
    <property type="entry name" value="BUG"/>
</dbReference>
<dbReference type="InterPro" id="IPR042100">
    <property type="entry name" value="Bug_dom1"/>
</dbReference>
<name>A0AAJ2NK09_ALKPS</name>
<proteinExistence type="inferred from homology"/>
<comment type="caution">
    <text evidence="4">The sequence shown here is derived from an EMBL/GenBank/DDBJ whole genome shotgun (WGS) entry which is preliminary data.</text>
</comment>
<dbReference type="RefSeq" id="WP_012957916.1">
    <property type="nucleotide sequence ID" value="NZ_CP144224.1"/>
</dbReference>
<dbReference type="AlphaFoldDB" id="A0AAJ2NK09"/>
<dbReference type="PANTHER" id="PTHR42928:SF5">
    <property type="entry name" value="BLR1237 PROTEIN"/>
    <property type="match status" value="1"/>
</dbReference>
<reference evidence="4" key="1">
    <citation type="submission" date="2023-10" db="EMBL/GenBank/DDBJ databases">
        <title>Screening of Alkalihalophilus pseudofirmusBZ-TG-HK211 and Its Alleviation of Salt Stress on Rapeseed Growth.</title>
        <authorList>
            <person name="Zhao B."/>
            <person name="Guo T."/>
        </authorList>
    </citation>
    <scope>NUCLEOTIDE SEQUENCE</scope>
    <source>
        <strain evidence="4">BZ-TG-HK211</strain>
    </source>
</reference>
<dbReference type="SUPFAM" id="SSF53850">
    <property type="entry name" value="Periplasmic binding protein-like II"/>
    <property type="match status" value="1"/>
</dbReference>
<accession>A0AAJ2NK09</accession>
<dbReference type="Gene3D" id="3.40.190.10">
    <property type="entry name" value="Periplasmic binding protein-like II"/>
    <property type="match status" value="1"/>
</dbReference>
<evidence type="ECO:0000256" key="2">
    <source>
        <dbReference type="SAM" id="MobiDB-lite"/>
    </source>
</evidence>
<protein>
    <submittedName>
        <fullName evidence="4">Tripartite tricarboxylate transporter substrate binding protein</fullName>
    </submittedName>
</protein>
<comment type="similarity">
    <text evidence="1">Belongs to the UPF0065 (bug) family.</text>
</comment>
<keyword evidence="3" id="KW-0732">Signal</keyword>
<gene>
    <name evidence="4" type="ORF">RYX45_00810</name>
</gene>
<organism evidence="4 5">
    <name type="scientific">Alkalihalophilus pseudofirmus</name>
    <name type="common">Bacillus pseudofirmus</name>
    <dbReference type="NCBI Taxonomy" id="79885"/>
    <lineage>
        <taxon>Bacteria</taxon>
        <taxon>Bacillati</taxon>
        <taxon>Bacillota</taxon>
        <taxon>Bacilli</taxon>
        <taxon>Bacillales</taxon>
        <taxon>Bacillaceae</taxon>
        <taxon>Alkalihalophilus</taxon>
    </lineage>
</organism>
<dbReference type="PANTHER" id="PTHR42928">
    <property type="entry name" value="TRICARBOXYLATE-BINDING PROTEIN"/>
    <property type="match status" value="1"/>
</dbReference>
<feature type="region of interest" description="Disordered" evidence="2">
    <location>
        <begin position="25"/>
        <end position="44"/>
    </location>
</feature>
<dbReference type="PROSITE" id="PS51257">
    <property type="entry name" value="PROKAR_LIPOPROTEIN"/>
    <property type="match status" value="1"/>
</dbReference>
<evidence type="ECO:0000313" key="4">
    <source>
        <dbReference type="EMBL" id="MDV2883701.1"/>
    </source>
</evidence>
<feature type="signal peptide" evidence="3">
    <location>
        <begin position="1"/>
        <end position="22"/>
    </location>
</feature>
<feature type="compositionally biased region" description="Acidic residues" evidence="2">
    <location>
        <begin position="25"/>
        <end position="34"/>
    </location>
</feature>
<dbReference type="CDD" id="cd07012">
    <property type="entry name" value="PBP2_Bug_TTT"/>
    <property type="match status" value="1"/>
</dbReference>
<feature type="chain" id="PRO_5042527537" evidence="3">
    <location>
        <begin position="23"/>
        <end position="340"/>
    </location>
</feature>
<evidence type="ECO:0000313" key="5">
    <source>
        <dbReference type="Proteomes" id="UP001285636"/>
    </source>
</evidence>
<evidence type="ECO:0000256" key="3">
    <source>
        <dbReference type="SAM" id="SignalP"/>
    </source>
</evidence>
<dbReference type="EMBL" id="JAWJAY010000001">
    <property type="protein sequence ID" value="MDV2883701.1"/>
    <property type="molecule type" value="Genomic_DNA"/>
</dbReference>
<sequence length="340" mass="37084">MNKKWFMLIILVVVMMAGCSQDEEVTGEAAETETEGVINSDSSETDFPTRSIDIIAGGGPGGGTDTFARAVARELSDILDVNVNVVNHPGAAGAIATQELMSMPADGYTVLATVSDFQINIAANRTENYLEDGKVSSLARFHDDMYTILVKDGEFEDINAFISKATSNPGKVTIGGTASLGIDELTVKSFEKEAGINLNYVAFENAGQMHTALLGGHVDALLEEPGPAISMIEDGSAKMLLLFAEERLEDYSDIPTTEEMGWNLTSGMSRGFVMRSEVSDGIKNKLEEALLEALNTERYQEFAESQFLHLKDGWLGSQEYETFLNDEVNHYESIFLELEE</sequence>
<dbReference type="Pfam" id="PF03401">
    <property type="entry name" value="TctC"/>
    <property type="match status" value="1"/>
</dbReference>
<evidence type="ECO:0000256" key="1">
    <source>
        <dbReference type="ARBA" id="ARBA00006987"/>
    </source>
</evidence>
<dbReference type="Gene3D" id="3.40.190.150">
    <property type="entry name" value="Bordetella uptake gene, domain 1"/>
    <property type="match status" value="1"/>
</dbReference>
<dbReference type="PIRSF" id="PIRSF017082">
    <property type="entry name" value="YflP"/>
    <property type="match status" value="1"/>
</dbReference>
<dbReference type="Proteomes" id="UP001285636">
    <property type="component" value="Unassembled WGS sequence"/>
</dbReference>